<dbReference type="InterPro" id="IPR014776">
    <property type="entry name" value="4pyrrole_Mease_sub2"/>
</dbReference>
<dbReference type="NCBIfam" id="TIGR02469">
    <property type="entry name" value="CbiT"/>
    <property type="match status" value="1"/>
</dbReference>
<dbReference type="InterPro" id="IPR014777">
    <property type="entry name" value="4pyrrole_Mease_sub1"/>
</dbReference>
<dbReference type="NCBIfam" id="TIGR02467">
    <property type="entry name" value="CbiE"/>
    <property type="match status" value="1"/>
</dbReference>
<dbReference type="InterPro" id="IPR035996">
    <property type="entry name" value="4pyrrol_Methylase_sf"/>
</dbReference>
<dbReference type="InterPro" id="IPR050714">
    <property type="entry name" value="Cobalamin_biosynth_MTase"/>
</dbReference>
<comment type="pathway">
    <text evidence="1">Cofactor biosynthesis; adenosylcobalamin biosynthesis.</text>
</comment>
<dbReference type="Gene3D" id="3.30.950.10">
    <property type="entry name" value="Methyltransferase, Cobalt-precorrin-4 Transmethylase, Domain 2"/>
    <property type="match status" value="1"/>
</dbReference>
<evidence type="ECO:0000256" key="5">
    <source>
        <dbReference type="ARBA" id="ARBA00022691"/>
    </source>
</evidence>
<dbReference type="CDD" id="cd02440">
    <property type="entry name" value="AdoMet_MTases"/>
    <property type="match status" value="1"/>
</dbReference>
<name>A0A4R3JGT3_9PROT</name>
<dbReference type="OrthoDB" id="9787825at2"/>
<dbReference type="UniPathway" id="UPA00148"/>
<keyword evidence="4 7" id="KW-0808">Transferase</keyword>
<dbReference type="Proteomes" id="UP000295304">
    <property type="component" value="Unassembled WGS sequence"/>
</dbReference>
<protein>
    <submittedName>
        <fullName evidence="7">Precorrin-6Y C5,15-methyltransferase (Decarboxylating)</fullName>
    </submittedName>
</protein>
<dbReference type="CDD" id="cd11644">
    <property type="entry name" value="Precorrin-6Y-MT"/>
    <property type="match status" value="1"/>
</dbReference>
<dbReference type="RefSeq" id="WP_132937862.1">
    <property type="nucleotide sequence ID" value="NZ_CP119676.1"/>
</dbReference>
<dbReference type="PANTHER" id="PTHR43182">
    <property type="entry name" value="COBALT-PRECORRIN-6B C(15)-METHYLTRANSFERASE (DECARBOXYLATING)"/>
    <property type="match status" value="1"/>
</dbReference>
<dbReference type="InterPro" id="IPR012818">
    <property type="entry name" value="CbiE"/>
</dbReference>
<sequence length="410" mass="43057">MIKAWLHVIGIGEDGFEGLGAAALEDVRHAEVLVGGARHLEKVPAELSVERVSWGKNFAATAARLEDYRGKRVVVLASGDPLDYGAGSLLIRHFGADAVSVVPAPGSISLACARMGWSRPDVQVVTVHGRALENLNRYLTPGGRLVVLARDGDTPKEIAGLLCARGFGPSALTVLEHLGGGDEARLDGVAETWSHRRARDLNVVAIECRAGPSGEYFSRVPGLPDAAFESDGQLTKREVRAVAMALLGPLPGETMWDVGAGSGSLAIEWMRQGQSQGQSLSAVAVECDPTRCDMIRANAVRLGTPRLKIELGRAPFVLDELNGAPDAVFVGGGVSHDGVLAACWSRLRPGGRLVASAVTLAGEAALTTFQNAHGGELVRLGVERATPVGPDGPLAFQPKRTVALYKGVKS</sequence>
<evidence type="ECO:0000313" key="8">
    <source>
        <dbReference type="Proteomes" id="UP000295304"/>
    </source>
</evidence>
<keyword evidence="5" id="KW-0949">S-adenosyl-L-methionine</keyword>
<dbReference type="InterPro" id="IPR000878">
    <property type="entry name" value="4pyrrol_Mease"/>
</dbReference>
<accession>A0A4R3JGT3</accession>
<comment type="caution">
    <text evidence="7">The sequence shown here is derived from an EMBL/GenBank/DDBJ whole genome shotgun (WGS) entry which is preliminary data.</text>
</comment>
<dbReference type="Gene3D" id="3.40.1010.10">
    <property type="entry name" value="Cobalt-precorrin-4 Transmethylase, Domain 1"/>
    <property type="match status" value="1"/>
</dbReference>
<dbReference type="AlphaFoldDB" id="A0A4R3JGT3"/>
<dbReference type="Pfam" id="PF00590">
    <property type="entry name" value="TP_methylase"/>
    <property type="match status" value="1"/>
</dbReference>
<dbReference type="GO" id="GO:0008276">
    <property type="term" value="F:protein methyltransferase activity"/>
    <property type="evidence" value="ECO:0007669"/>
    <property type="project" value="InterPro"/>
</dbReference>
<dbReference type="PANTHER" id="PTHR43182:SF1">
    <property type="entry name" value="COBALT-PRECORRIN-7 C(5)-METHYLTRANSFERASE"/>
    <property type="match status" value="1"/>
</dbReference>
<dbReference type="InterPro" id="IPR006365">
    <property type="entry name" value="Cbl_synth_CobL"/>
</dbReference>
<dbReference type="GO" id="GO:0032259">
    <property type="term" value="P:methylation"/>
    <property type="evidence" value="ECO:0007669"/>
    <property type="project" value="UniProtKB-KW"/>
</dbReference>
<dbReference type="SUPFAM" id="SSF53335">
    <property type="entry name" value="S-adenosyl-L-methionine-dependent methyltransferases"/>
    <property type="match status" value="1"/>
</dbReference>
<evidence type="ECO:0000256" key="1">
    <source>
        <dbReference type="ARBA" id="ARBA00004953"/>
    </source>
</evidence>
<reference evidence="7 8" key="1">
    <citation type="submission" date="2019-03" db="EMBL/GenBank/DDBJ databases">
        <title>Genomic Encyclopedia of Type Strains, Phase IV (KMG-IV): sequencing the most valuable type-strain genomes for metagenomic binning, comparative biology and taxonomic classification.</title>
        <authorList>
            <person name="Goeker M."/>
        </authorList>
    </citation>
    <scope>NUCLEOTIDE SEQUENCE [LARGE SCALE GENOMIC DNA]</scope>
    <source>
        <strain evidence="7 8">DSM 101688</strain>
    </source>
</reference>
<evidence type="ECO:0000256" key="4">
    <source>
        <dbReference type="ARBA" id="ARBA00022679"/>
    </source>
</evidence>
<gene>
    <name evidence="7" type="ORF">EDD55_101488</name>
</gene>
<proteinExistence type="predicted"/>
<dbReference type="GO" id="GO:0009236">
    <property type="term" value="P:cobalamin biosynthetic process"/>
    <property type="evidence" value="ECO:0007669"/>
    <property type="project" value="UniProtKB-UniPathway"/>
</dbReference>
<evidence type="ECO:0000313" key="7">
    <source>
        <dbReference type="EMBL" id="TCS65154.1"/>
    </source>
</evidence>
<evidence type="ECO:0000256" key="2">
    <source>
        <dbReference type="ARBA" id="ARBA00022573"/>
    </source>
</evidence>
<keyword evidence="2" id="KW-0169">Cobalamin biosynthesis</keyword>
<dbReference type="InterPro" id="IPR014008">
    <property type="entry name" value="Cbl_synth_MTase_CbiT"/>
</dbReference>
<dbReference type="EMBL" id="SLZW01000001">
    <property type="protein sequence ID" value="TCS65154.1"/>
    <property type="molecule type" value="Genomic_DNA"/>
</dbReference>
<dbReference type="InterPro" id="IPR029063">
    <property type="entry name" value="SAM-dependent_MTases_sf"/>
</dbReference>
<dbReference type="Gene3D" id="3.40.50.150">
    <property type="entry name" value="Vaccinia Virus protein VP39"/>
    <property type="match status" value="1"/>
</dbReference>
<dbReference type="PIRSF" id="PIRSF036428">
    <property type="entry name" value="CobL"/>
    <property type="match status" value="1"/>
</dbReference>
<evidence type="ECO:0000256" key="3">
    <source>
        <dbReference type="ARBA" id="ARBA00022603"/>
    </source>
</evidence>
<keyword evidence="8" id="KW-1185">Reference proteome</keyword>
<organism evidence="7 8">
    <name type="scientific">Varunaivibrio sulfuroxidans</name>
    <dbReference type="NCBI Taxonomy" id="1773489"/>
    <lineage>
        <taxon>Bacteria</taxon>
        <taxon>Pseudomonadati</taxon>
        <taxon>Pseudomonadota</taxon>
        <taxon>Alphaproteobacteria</taxon>
        <taxon>Rhodospirillales</taxon>
        <taxon>Magnetovibrionaceae</taxon>
        <taxon>Varunaivibrio</taxon>
    </lineage>
</organism>
<keyword evidence="3 7" id="KW-0489">Methyltransferase</keyword>
<evidence type="ECO:0000259" key="6">
    <source>
        <dbReference type="Pfam" id="PF00590"/>
    </source>
</evidence>
<dbReference type="SUPFAM" id="SSF53790">
    <property type="entry name" value="Tetrapyrrole methylase"/>
    <property type="match status" value="1"/>
</dbReference>
<feature type="domain" description="Tetrapyrrole methylase" evidence="6">
    <location>
        <begin position="6"/>
        <end position="188"/>
    </location>
</feature>